<sequence length="709" mass="79408">MWEYGLPNFSREYIEMGLNRRVSYTLPGRIPVDAVRLLNASSVRERWECIGLPELLERNTVSYPYHVPNTRLNWASRMRADLRDPEKRATRDANQFQTRFKDAGIPKDLLTSLIKQENKIQENNQVLRSDRQGNALKAVEWNDRHVVYYPTGELLHKLQCKRRRRGQSHWKTTCEAFDLINSIQQIETFGSPAHYSTTPVVITRGASNCNVVTFDSDLSIESMDKISFPEMLYHVCTSPHVEAEAACLGTTGKLFTWTPQGGIQVVGHAAPLQRWIRSEYSSHPCVLWTANRHAVGTYDVRLPAPEGFNTDWIIDFLPSTTEIVDIKRHPSCPFQLIVRTDASIDILDVRSPSKSVIQWKHAGLYTPPEQLPTPTTIGTIDVVDVSTPEQDRALIVSGSSSTNKVSVHWYNGNTSVETTMQRLSAPHAAMMNQAAAGDAAFDIHLADETPWIHQIGVCVVGRSSTACDVLQLSSLGDLFLQTLELTTDPIQFQDNLRSGRTARDTTVNDPLAPLHPPVAAKAFLPSYDATSLQPFRLLSVDKVQRALAPVSLLPSRALEINLEDHFAPLAPSCTLYALMQTWQTSRPSYERLAEAIDFSLRLNLRFVQSHGRHDSTSVRVRHLPGARPTKSICGCAWTKEALPCEHVDCPLPHAWIVHETSYATSVQTTRPLPPVAKGSSHAQIVKDLEAVYGKTVDVPSSPRRFKKQR</sequence>
<dbReference type="Proteomes" id="UP000481153">
    <property type="component" value="Unassembled WGS sequence"/>
</dbReference>
<accession>A0A6G0WS69</accession>
<organism evidence="1 2">
    <name type="scientific">Aphanomyces euteiches</name>
    <dbReference type="NCBI Taxonomy" id="100861"/>
    <lineage>
        <taxon>Eukaryota</taxon>
        <taxon>Sar</taxon>
        <taxon>Stramenopiles</taxon>
        <taxon>Oomycota</taxon>
        <taxon>Saprolegniomycetes</taxon>
        <taxon>Saprolegniales</taxon>
        <taxon>Verrucalvaceae</taxon>
        <taxon>Aphanomyces</taxon>
    </lineage>
</organism>
<comment type="caution">
    <text evidence="1">The sequence shown here is derived from an EMBL/GenBank/DDBJ whole genome shotgun (WGS) entry which is preliminary data.</text>
</comment>
<dbReference type="GO" id="GO:0001164">
    <property type="term" value="F:RNA polymerase I core promoter sequence-specific DNA binding"/>
    <property type="evidence" value="ECO:0007669"/>
    <property type="project" value="TreeGrafter"/>
</dbReference>
<dbReference type="GO" id="GO:0001650">
    <property type="term" value="C:fibrillar center"/>
    <property type="evidence" value="ECO:0007669"/>
    <property type="project" value="TreeGrafter"/>
</dbReference>
<gene>
    <name evidence="1" type="ORF">Ae201684_012266</name>
</gene>
<dbReference type="EMBL" id="VJMJ01000155">
    <property type="protein sequence ID" value="KAF0730265.1"/>
    <property type="molecule type" value="Genomic_DNA"/>
</dbReference>
<dbReference type="InterPro" id="IPR038801">
    <property type="entry name" value="TAF1C"/>
</dbReference>
<reference evidence="1 2" key="1">
    <citation type="submission" date="2019-07" db="EMBL/GenBank/DDBJ databases">
        <title>Genomics analysis of Aphanomyces spp. identifies a new class of oomycete effector associated with host adaptation.</title>
        <authorList>
            <person name="Gaulin E."/>
        </authorList>
    </citation>
    <scope>NUCLEOTIDE SEQUENCE [LARGE SCALE GENOMIC DNA]</scope>
    <source>
        <strain evidence="1 2">ATCC 201684</strain>
    </source>
</reference>
<dbReference type="VEuPathDB" id="FungiDB:AeMF1_009433"/>
<keyword evidence="2" id="KW-1185">Reference proteome</keyword>
<protein>
    <submittedName>
        <fullName evidence="1">Uncharacterized protein</fullName>
    </submittedName>
</protein>
<evidence type="ECO:0000313" key="2">
    <source>
        <dbReference type="Proteomes" id="UP000481153"/>
    </source>
</evidence>
<name>A0A6G0WS69_9STRA</name>
<proteinExistence type="predicted"/>
<dbReference type="PANTHER" id="PTHR15319:SF1">
    <property type="entry name" value="TATA BOX-BINDING PROTEIN-ASSOCIATED FACTOR RNA POLYMERASE I SUBUNIT C"/>
    <property type="match status" value="1"/>
</dbReference>
<dbReference type="AlphaFoldDB" id="A0A6G0WS69"/>
<dbReference type="PANTHER" id="PTHR15319">
    <property type="entry name" value="TATA BOX-BINDING PROTEIN ASSOCIATED FACTOR RNA POLYMERASE I SUBUNIT C"/>
    <property type="match status" value="1"/>
</dbReference>
<evidence type="ECO:0000313" key="1">
    <source>
        <dbReference type="EMBL" id="KAF0730265.1"/>
    </source>
</evidence>